<evidence type="ECO:0000256" key="2">
    <source>
        <dbReference type="SAM" id="SignalP"/>
    </source>
</evidence>
<dbReference type="KEGG" id="sclo:SCLO_1007540"/>
<feature type="compositionally biased region" description="Low complexity" evidence="1">
    <location>
        <begin position="24"/>
        <end position="34"/>
    </location>
</feature>
<feature type="signal peptide" evidence="2">
    <location>
        <begin position="1"/>
        <end position="20"/>
    </location>
</feature>
<feature type="region of interest" description="Disordered" evidence="1">
    <location>
        <begin position="22"/>
        <end position="134"/>
    </location>
</feature>
<keyword evidence="2" id="KW-0732">Signal</keyword>
<feature type="chain" id="PRO_5009112464" description="Fe-S oxidoreductase" evidence="2">
    <location>
        <begin position="21"/>
        <end position="134"/>
    </location>
</feature>
<evidence type="ECO:0008006" key="5">
    <source>
        <dbReference type="Google" id="ProtNLM"/>
    </source>
</evidence>
<accession>A0A1E1EZX2</accession>
<reference evidence="3 4" key="1">
    <citation type="submission" date="2016-10" db="EMBL/GenBank/DDBJ databases">
        <title>Complete Genome Sequence of the Nonylphenol-Degrading Bacterium Sphingobium cloacae JCM 10874T.</title>
        <authorList>
            <person name="Ootsuka M."/>
            <person name="Nishizawa T."/>
            <person name="Ohta H."/>
        </authorList>
    </citation>
    <scope>NUCLEOTIDE SEQUENCE [LARGE SCALE GENOMIC DNA]</scope>
    <source>
        <strain evidence="3 4">JCM 10874</strain>
    </source>
</reference>
<feature type="compositionally biased region" description="Polar residues" evidence="1">
    <location>
        <begin position="56"/>
        <end position="68"/>
    </location>
</feature>
<sequence length="134" mass="13309">MLAGAAMMCFASAMPAATFAQDMPATNAPPAGAEAPPPSADPSAGQVPGQADPNAGQPTGSVPPSTDMQPAPPNAPADPSAPTGSASNPVTMGGNMTPPPTEAKDYPVCSKTVQDSCINPSEARKAKKANRKPR</sequence>
<name>A0A1E1EZX2_9SPHN</name>
<dbReference type="AlphaFoldDB" id="A0A1E1EZX2"/>
<organism evidence="3 4">
    <name type="scientific">Sphingobium cloacae</name>
    <dbReference type="NCBI Taxonomy" id="120107"/>
    <lineage>
        <taxon>Bacteria</taxon>
        <taxon>Pseudomonadati</taxon>
        <taxon>Pseudomonadota</taxon>
        <taxon>Alphaproteobacteria</taxon>
        <taxon>Sphingomonadales</taxon>
        <taxon>Sphingomonadaceae</taxon>
        <taxon>Sphingobium</taxon>
    </lineage>
</organism>
<keyword evidence="4" id="KW-1185">Reference proteome</keyword>
<protein>
    <recommendedName>
        <fullName evidence="5">Fe-S oxidoreductase</fullName>
    </recommendedName>
</protein>
<feature type="compositionally biased region" description="Basic residues" evidence="1">
    <location>
        <begin position="125"/>
        <end position="134"/>
    </location>
</feature>
<gene>
    <name evidence="3" type="ORF">SCLO_1007540</name>
</gene>
<dbReference type="EMBL" id="AP017655">
    <property type="protein sequence ID" value="BAV63794.1"/>
    <property type="molecule type" value="Genomic_DNA"/>
</dbReference>
<dbReference type="Proteomes" id="UP000218272">
    <property type="component" value="Chromosome SCLO_1"/>
</dbReference>
<evidence type="ECO:0000313" key="3">
    <source>
        <dbReference type="EMBL" id="BAV63794.1"/>
    </source>
</evidence>
<proteinExistence type="predicted"/>
<evidence type="ECO:0000256" key="1">
    <source>
        <dbReference type="SAM" id="MobiDB-lite"/>
    </source>
</evidence>
<evidence type="ECO:0000313" key="4">
    <source>
        <dbReference type="Proteomes" id="UP000218272"/>
    </source>
</evidence>